<dbReference type="RefSeq" id="WP_117316033.1">
    <property type="nucleotide sequence ID" value="NZ_QQSW01000005.1"/>
</dbReference>
<dbReference type="Gene3D" id="2.40.50.100">
    <property type="match status" value="1"/>
</dbReference>
<dbReference type="InterPro" id="IPR058792">
    <property type="entry name" value="Beta-barrel_RND_2"/>
</dbReference>
<comment type="similarity">
    <text evidence="1">Belongs to the membrane fusion protein (MFP) (TC 8.A.1) family.</text>
</comment>
<dbReference type="Gene3D" id="2.40.30.170">
    <property type="match status" value="1"/>
</dbReference>
<evidence type="ECO:0000313" key="5">
    <source>
        <dbReference type="Proteomes" id="UP000294980"/>
    </source>
</evidence>
<dbReference type="OrthoDB" id="9806939at2"/>
<comment type="caution">
    <text evidence="4">The sequence shown here is derived from an EMBL/GenBank/DDBJ whole genome shotgun (WGS) entry which is preliminary data.</text>
</comment>
<feature type="domain" description="CzcB-like barrel-sandwich hybrid" evidence="3">
    <location>
        <begin position="69"/>
        <end position="195"/>
    </location>
</feature>
<evidence type="ECO:0000256" key="1">
    <source>
        <dbReference type="ARBA" id="ARBA00009477"/>
    </source>
</evidence>
<protein>
    <submittedName>
        <fullName evidence="4">RND family efflux transporter MFP subunit</fullName>
    </submittedName>
</protein>
<dbReference type="AlphaFoldDB" id="A0A4R2KNV1"/>
<dbReference type="PROSITE" id="PS51257">
    <property type="entry name" value="PROKAR_LIPOPROTEIN"/>
    <property type="match status" value="1"/>
</dbReference>
<dbReference type="InterPro" id="IPR006143">
    <property type="entry name" value="RND_pump_MFP"/>
</dbReference>
<dbReference type="Proteomes" id="UP000294980">
    <property type="component" value="Unassembled WGS sequence"/>
</dbReference>
<dbReference type="NCBIfam" id="TIGR01730">
    <property type="entry name" value="RND_mfp"/>
    <property type="match status" value="1"/>
</dbReference>
<sequence>MRHNTCLFRHTVVVLLLSVAACGEKTATGENDSPQRSRSVPVAAAPLSYQNLTTRLEAVGTSEALKSISLFPEAAGEVVAVHFKPGDFVKRGDTLLELESRDQELALELASVRLEETRRLFDRYDRANRSVDLTVPETTVDTARTALETARIERDLAQVALERRFINAPFSGHVGITDVEVGDRVDTTSVITTLDDRSALQVTFDAPESFVGQLAVNDPVDVTTWRDSESTVQGEVIEVDSRINPVSRAFRVRARVPNEGDELRPGMSFRVALLLDRGRFPAVSEVAVQWGANGAFVWVAEDDKARRVPVRLVERVDGSILVEGNLAQGDMVIGEGVQSMREGIALRVIDARAVARDARDAPETRSES</sequence>
<dbReference type="Pfam" id="PF25973">
    <property type="entry name" value="BSH_CzcB"/>
    <property type="match status" value="1"/>
</dbReference>
<gene>
    <name evidence="4" type="ORF">EV688_10641</name>
</gene>
<reference evidence="4 5" key="1">
    <citation type="submission" date="2019-03" db="EMBL/GenBank/DDBJ databases">
        <title>Genomic Encyclopedia of Type Strains, Phase IV (KMG-IV): sequencing the most valuable type-strain genomes for metagenomic binning, comparative biology and taxonomic classification.</title>
        <authorList>
            <person name="Goeker M."/>
        </authorList>
    </citation>
    <scope>NUCLEOTIDE SEQUENCE [LARGE SCALE GENOMIC DNA]</scope>
    <source>
        <strain evidence="4 5">DSM 23344</strain>
    </source>
</reference>
<dbReference type="PANTHER" id="PTHR30469">
    <property type="entry name" value="MULTIDRUG RESISTANCE PROTEIN MDTA"/>
    <property type="match status" value="1"/>
</dbReference>
<dbReference type="InterPro" id="IPR058647">
    <property type="entry name" value="BSH_CzcB-like"/>
</dbReference>
<dbReference type="SUPFAM" id="SSF111369">
    <property type="entry name" value="HlyD-like secretion proteins"/>
    <property type="match status" value="1"/>
</dbReference>
<accession>A0A4R2KNV1</accession>
<name>A0A4R2KNV1_9GAMM</name>
<proteinExistence type="inferred from homology"/>
<keyword evidence="5" id="KW-1185">Reference proteome</keyword>
<evidence type="ECO:0000313" key="4">
    <source>
        <dbReference type="EMBL" id="TCO75851.1"/>
    </source>
</evidence>
<evidence type="ECO:0000259" key="2">
    <source>
        <dbReference type="Pfam" id="PF25954"/>
    </source>
</evidence>
<dbReference type="EMBL" id="SLWX01000006">
    <property type="protein sequence ID" value="TCO75851.1"/>
    <property type="molecule type" value="Genomic_DNA"/>
</dbReference>
<dbReference type="PANTHER" id="PTHR30469:SF11">
    <property type="entry name" value="BLL4320 PROTEIN"/>
    <property type="match status" value="1"/>
</dbReference>
<dbReference type="GO" id="GO:0015562">
    <property type="term" value="F:efflux transmembrane transporter activity"/>
    <property type="evidence" value="ECO:0007669"/>
    <property type="project" value="TreeGrafter"/>
</dbReference>
<evidence type="ECO:0000259" key="3">
    <source>
        <dbReference type="Pfam" id="PF25973"/>
    </source>
</evidence>
<organism evidence="4 5">
    <name type="scientific">Chromatocurvus halotolerans</name>
    <dbReference type="NCBI Taxonomy" id="1132028"/>
    <lineage>
        <taxon>Bacteria</taxon>
        <taxon>Pseudomonadati</taxon>
        <taxon>Pseudomonadota</taxon>
        <taxon>Gammaproteobacteria</taxon>
        <taxon>Cellvibrionales</taxon>
        <taxon>Halieaceae</taxon>
        <taxon>Chromatocurvus</taxon>
    </lineage>
</organism>
<dbReference type="Gene3D" id="2.40.420.20">
    <property type="match status" value="1"/>
</dbReference>
<dbReference type="Gene3D" id="1.10.287.470">
    <property type="entry name" value="Helix hairpin bin"/>
    <property type="match status" value="1"/>
</dbReference>
<feature type="domain" description="CusB-like beta-barrel" evidence="2">
    <location>
        <begin position="202"/>
        <end position="273"/>
    </location>
</feature>
<dbReference type="GO" id="GO:1990281">
    <property type="term" value="C:efflux pump complex"/>
    <property type="evidence" value="ECO:0007669"/>
    <property type="project" value="TreeGrafter"/>
</dbReference>
<dbReference type="Pfam" id="PF25954">
    <property type="entry name" value="Beta-barrel_RND_2"/>
    <property type="match status" value="1"/>
</dbReference>